<protein>
    <submittedName>
        <fullName evidence="1">BcepNY3gp46</fullName>
    </submittedName>
</protein>
<dbReference type="GeneID" id="5291030"/>
<dbReference type="RefSeq" id="YP_001294884.1">
    <property type="nucleotide sequence ID" value="NC_009604.1"/>
</dbReference>
<dbReference type="EMBL" id="EF602154">
    <property type="protein sequence ID" value="ABR10581.1"/>
    <property type="molecule type" value="Genomic_DNA"/>
</dbReference>
<organism evidence="1 2">
    <name type="scientific">Burkholderia phage BcepNY3</name>
    <dbReference type="NCBI Taxonomy" id="2881397"/>
    <lineage>
        <taxon>Viruses</taxon>
        <taxon>Duplodnaviria</taxon>
        <taxon>Heunggongvirae</taxon>
        <taxon>Uroviricota</taxon>
        <taxon>Caudoviricetes</taxon>
        <taxon>Naesvirus</taxon>
        <taxon>Naesvirus bcepNY3</taxon>
    </lineage>
</organism>
<sequence length="136" mass="14679">MTMNETISAVIDASAPRDVGKRFRVNEISPLVLSGYMLRLVAALKGAEYETLVSELREARADTENPDAALNVVLRTLSGSDPAAVHALVTDLLTHVDIAADPRHPEGFRPLLPTDIRELKTLGDVLIALVVLNLGE</sequence>
<dbReference type="Proteomes" id="UP000001998">
    <property type="component" value="Segment"/>
</dbReference>
<dbReference type="KEGG" id="vg:5291030"/>
<gene>
    <name evidence="1" type="ORF">BcepNY3gene46</name>
</gene>
<accession>A6N3F4</accession>
<evidence type="ECO:0000313" key="2">
    <source>
        <dbReference type="Proteomes" id="UP000001998"/>
    </source>
</evidence>
<proteinExistence type="predicted"/>
<keyword evidence="2" id="KW-1185">Reference proteome</keyword>
<reference evidence="1 2" key="1">
    <citation type="submission" date="2007-05" db="EMBL/GenBank/DDBJ databases">
        <title>Complete genomic sequence of phage BcepNY3, a new member of the Burkholderia phage Bcep781 family.</title>
        <authorList>
            <person name="Summer E.J."/>
            <person name="Orchard R.C."/>
            <person name="Attenhofer K."/>
            <person name="Coffey A."/>
            <person name="Gill J.J."/>
            <person name="Gonzalez C.F."/>
            <person name="Young R."/>
        </authorList>
    </citation>
    <scope>NUCLEOTIDE SEQUENCE [LARGE SCALE GENOMIC DNA]</scope>
</reference>
<name>A6N3F4_9CAUD</name>
<evidence type="ECO:0000313" key="1">
    <source>
        <dbReference type="EMBL" id="ABR10581.1"/>
    </source>
</evidence>